<dbReference type="PROSITE" id="PS50932">
    <property type="entry name" value="HTH_LACI_2"/>
    <property type="match status" value="1"/>
</dbReference>
<dbReference type="Pfam" id="PF13377">
    <property type="entry name" value="Peripla_BP_3"/>
    <property type="match status" value="1"/>
</dbReference>
<evidence type="ECO:0000259" key="4">
    <source>
        <dbReference type="PROSITE" id="PS50932"/>
    </source>
</evidence>
<dbReference type="SUPFAM" id="SSF47413">
    <property type="entry name" value="lambda repressor-like DNA-binding domains"/>
    <property type="match status" value="1"/>
</dbReference>
<dbReference type="PANTHER" id="PTHR30146">
    <property type="entry name" value="LACI-RELATED TRANSCRIPTIONAL REPRESSOR"/>
    <property type="match status" value="1"/>
</dbReference>
<dbReference type="Pfam" id="PF00356">
    <property type="entry name" value="LacI"/>
    <property type="match status" value="1"/>
</dbReference>
<evidence type="ECO:0000256" key="3">
    <source>
        <dbReference type="ARBA" id="ARBA00023163"/>
    </source>
</evidence>
<keyword evidence="3" id="KW-0804">Transcription</keyword>
<protein>
    <submittedName>
        <fullName evidence="5">LacI family transcriptional regulator</fullName>
    </submittedName>
</protein>
<feature type="domain" description="HTH lacI-type" evidence="4">
    <location>
        <begin position="6"/>
        <end position="61"/>
    </location>
</feature>
<evidence type="ECO:0000313" key="5">
    <source>
        <dbReference type="EMBL" id="GCE28263.1"/>
    </source>
</evidence>
<dbReference type="PROSITE" id="PS00356">
    <property type="entry name" value="HTH_LACI_1"/>
    <property type="match status" value="1"/>
</dbReference>
<dbReference type="SUPFAM" id="SSF53822">
    <property type="entry name" value="Periplasmic binding protein-like I"/>
    <property type="match status" value="1"/>
</dbReference>
<dbReference type="AlphaFoldDB" id="A0A402BA33"/>
<comment type="caution">
    <text evidence="5">The sequence shown here is derived from an EMBL/GenBank/DDBJ whole genome shotgun (WGS) entry which is preliminary data.</text>
</comment>
<dbReference type="PANTHER" id="PTHR30146:SF109">
    <property type="entry name" value="HTH-TYPE TRANSCRIPTIONAL REGULATOR GALS"/>
    <property type="match status" value="1"/>
</dbReference>
<dbReference type="Gene3D" id="3.40.50.2300">
    <property type="match status" value="2"/>
</dbReference>
<dbReference type="Proteomes" id="UP000287171">
    <property type="component" value="Unassembled WGS sequence"/>
</dbReference>
<dbReference type="EMBL" id="BIFT01000001">
    <property type="protein sequence ID" value="GCE28263.1"/>
    <property type="molecule type" value="Genomic_DNA"/>
</dbReference>
<dbReference type="InterPro" id="IPR046335">
    <property type="entry name" value="LacI/GalR-like_sensor"/>
</dbReference>
<keyword evidence="6" id="KW-1185">Reference proteome</keyword>
<dbReference type="OrthoDB" id="9784962at2"/>
<dbReference type="CDD" id="cd06267">
    <property type="entry name" value="PBP1_LacI_sugar_binding-like"/>
    <property type="match status" value="1"/>
</dbReference>
<keyword evidence="1" id="KW-0805">Transcription regulation</keyword>
<reference evidence="6" key="1">
    <citation type="submission" date="2018-12" db="EMBL/GenBank/DDBJ databases">
        <title>Tengunoibacter tsumagoiensis gen. nov., sp. nov., Dictyobacter kobayashii sp. nov., D. alpinus sp. nov., and D. joshuensis sp. nov. and description of Dictyobacteraceae fam. nov. within the order Ktedonobacterales isolated from Tengu-no-mugimeshi.</title>
        <authorList>
            <person name="Wang C.M."/>
            <person name="Zheng Y."/>
            <person name="Sakai Y."/>
            <person name="Toyoda A."/>
            <person name="Minakuchi Y."/>
            <person name="Abe K."/>
            <person name="Yokota A."/>
            <person name="Yabe S."/>
        </authorList>
    </citation>
    <scope>NUCLEOTIDE SEQUENCE [LARGE SCALE GENOMIC DNA]</scope>
    <source>
        <strain evidence="6">Uno16</strain>
    </source>
</reference>
<dbReference type="GO" id="GO:0003700">
    <property type="term" value="F:DNA-binding transcription factor activity"/>
    <property type="evidence" value="ECO:0007669"/>
    <property type="project" value="TreeGrafter"/>
</dbReference>
<sequence>MPTQLPSIVDVAKKAGVSVATASRVMSSSTYPVSGTAREKVLSAARELKYVPNSLARSLKIQRSKLIAVLVGDNADPYFAQVARGVEEVANAHGYLTIMCNTGRDPMRELSYLQTLQDYRADGIIFSSSGLSEIDYPEQVQIDELVEKIQERGAAIVTLSPHSIKAPSIQSDNIGGAYELTAYLISLGHRRIAFVTGPDKVAVSEQRQQGYTRALTEAGIPLSPELIIPGNFTQAGGESAASILVQLPTEQRPSAVFACNDETAFGLMNGLRQHGWRLPEDISICGFGDIPMARMVTPSLTTVSISLRQLGQAGAQKVLSLLQNKQQEPEPTTEILPAMLIKRNSTIPYSSHAN</sequence>
<keyword evidence="2" id="KW-0238">DNA-binding</keyword>
<evidence type="ECO:0000313" key="6">
    <source>
        <dbReference type="Proteomes" id="UP000287171"/>
    </source>
</evidence>
<organism evidence="5 6">
    <name type="scientific">Dictyobacter alpinus</name>
    <dbReference type="NCBI Taxonomy" id="2014873"/>
    <lineage>
        <taxon>Bacteria</taxon>
        <taxon>Bacillati</taxon>
        <taxon>Chloroflexota</taxon>
        <taxon>Ktedonobacteria</taxon>
        <taxon>Ktedonobacterales</taxon>
        <taxon>Dictyobacteraceae</taxon>
        <taxon>Dictyobacter</taxon>
    </lineage>
</organism>
<dbReference type="InterPro" id="IPR028082">
    <property type="entry name" value="Peripla_BP_I"/>
</dbReference>
<evidence type="ECO:0000256" key="2">
    <source>
        <dbReference type="ARBA" id="ARBA00023125"/>
    </source>
</evidence>
<gene>
    <name evidence="5" type="ORF">KDA_37470</name>
</gene>
<proteinExistence type="predicted"/>
<evidence type="ECO:0000256" key="1">
    <source>
        <dbReference type="ARBA" id="ARBA00023015"/>
    </source>
</evidence>
<name>A0A402BA33_9CHLR</name>
<dbReference type="InterPro" id="IPR000843">
    <property type="entry name" value="HTH_LacI"/>
</dbReference>
<dbReference type="Gene3D" id="1.10.260.40">
    <property type="entry name" value="lambda repressor-like DNA-binding domains"/>
    <property type="match status" value="1"/>
</dbReference>
<dbReference type="CDD" id="cd01392">
    <property type="entry name" value="HTH_LacI"/>
    <property type="match status" value="1"/>
</dbReference>
<dbReference type="GO" id="GO:0000976">
    <property type="term" value="F:transcription cis-regulatory region binding"/>
    <property type="evidence" value="ECO:0007669"/>
    <property type="project" value="TreeGrafter"/>
</dbReference>
<dbReference type="SMART" id="SM00354">
    <property type="entry name" value="HTH_LACI"/>
    <property type="match status" value="1"/>
</dbReference>
<dbReference type="InterPro" id="IPR010982">
    <property type="entry name" value="Lambda_DNA-bd_dom_sf"/>
</dbReference>
<dbReference type="RefSeq" id="WP_126628505.1">
    <property type="nucleotide sequence ID" value="NZ_BIFT01000001.1"/>
</dbReference>
<accession>A0A402BA33</accession>